<name>A0A2G4YTS0_9PROT</name>
<dbReference type="PANTHER" id="PTHR41534">
    <property type="entry name" value="BLR3401 PROTEIN"/>
    <property type="match status" value="1"/>
</dbReference>
<dbReference type="PANTHER" id="PTHR41534:SF1">
    <property type="entry name" value="BLR3401 PROTEIN"/>
    <property type="match status" value="1"/>
</dbReference>
<comment type="similarity">
    <text evidence="1">Belongs to the bacterial ring-hydroxylating dioxygenase beta subunit family.</text>
</comment>
<dbReference type="FunCoup" id="A0A2G4YTS0">
    <property type="interactions" value="31"/>
</dbReference>
<gene>
    <name evidence="3" type="ORF">CRD36_03315</name>
</gene>
<dbReference type="InterPro" id="IPR032710">
    <property type="entry name" value="NTF2-like_dom_sf"/>
</dbReference>
<dbReference type="SUPFAM" id="SSF54427">
    <property type="entry name" value="NTF2-like"/>
    <property type="match status" value="1"/>
</dbReference>
<sequence length="169" mass="19553">MRRRSRNMTIRNCPDVSELTSFLYHEADLLDQTNLREWIDLYSEEGTYWMPVTVDQADPLNHISIFYDDKAMMKIRMHNLGHARAPSKENPVRSSHIIGNVRLVDFDKKTGNCVVKSNFQAVVYQTSQTLFAGSCTHDLVWAGDKYLIRQKRVDLINCDASHSTIINYI</sequence>
<evidence type="ECO:0000256" key="2">
    <source>
        <dbReference type="ARBA" id="ARBA00023002"/>
    </source>
</evidence>
<keyword evidence="4" id="KW-1185">Reference proteome</keyword>
<evidence type="ECO:0000313" key="3">
    <source>
        <dbReference type="EMBL" id="PHZ85725.1"/>
    </source>
</evidence>
<dbReference type="InterPro" id="IPR000391">
    <property type="entry name" value="Rng_hydr_dOase-bsu"/>
</dbReference>
<dbReference type="GO" id="GO:0051213">
    <property type="term" value="F:dioxygenase activity"/>
    <property type="evidence" value="ECO:0007669"/>
    <property type="project" value="UniProtKB-KW"/>
</dbReference>
<dbReference type="Proteomes" id="UP000229730">
    <property type="component" value="Unassembled WGS sequence"/>
</dbReference>
<proteinExistence type="inferred from homology"/>
<dbReference type="AlphaFoldDB" id="A0A2G4YTS0"/>
<protein>
    <submittedName>
        <fullName evidence="3">Aromatic-ring-hydroxylating dioxygenase subunit beta</fullName>
    </submittedName>
</protein>
<keyword evidence="2" id="KW-0560">Oxidoreductase</keyword>
<dbReference type="OrthoDB" id="7446267at2"/>
<dbReference type="Gene3D" id="3.10.450.50">
    <property type="match status" value="1"/>
</dbReference>
<dbReference type="InParanoid" id="A0A2G4YTS0"/>
<evidence type="ECO:0000313" key="4">
    <source>
        <dbReference type="Proteomes" id="UP000229730"/>
    </source>
</evidence>
<dbReference type="Pfam" id="PF00866">
    <property type="entry name" value="Ring_hydroxyl_B"/>
    <property type="match status" value="1"/>
</dbReference>
<comment type="caution">
    <text evidence="3">The sequence shown here is derived from an EMBL/GenBank/DDBJ whole genome shotgun (WGS) entry which is preliminary data.</text>
</comment>
<dbReference type="EMBL" id="PDEM01000009">
    <property type="protein sequence ID" value="PHZ85725.1"/>
    <property type="molecule type" value="Genomic_DNA"/>
</dbReference>
<organism evidence="3 4">
    <name type="scientific">Paremcibacter congregatus</name>
    <dbReference type="NCBI Taxonomy" id="2043170"/>
    <lineage>
        <taxon>Bacteria</taxon>
        <taxon>Pseudomonadati</taxon>
        <taxon>Pseudomonadota</taxon>
        <taxon>Alphaproteobacteria</taxon>
        <taxon>Emcibacterales</taxon>
        <taxon>Emcibacteraceae</taxon>
        <taxon>Paremcibacter</taxon>
    </lineage>
</organism>
<evidence type="ECO:0000256" key="1">
    <source>
        <dbReference type="ARBA" id="ARBA00009570"/>
    </source>
</evidence>
<keyword evidence="3" id="KW-0223">Dioxygenase</keyword>
<dbReference type="GO" id="GO:0019380">
    <property type="term" value="P:3-phenylpropionate catabolic process"/>
    <property type="evidence" value="ECO:0007669"/>
    <property type="project" value="TreeGrafter"/>
</dbReference>
<dbReference type="CDD" id="cd00667">
    <property type="entry name" value="ring_hydroxylating_dioxygenases_beta"/>
    <property type="match status" value="1"/>
</dbReference>
<reference evidence="3 4" key="1">
    <citation type="submission" date="2017-10" db="EMBL/GenBank/DDBJ databases">
        <title>Frigbacter circumglobatus gen. nov. sp. nov., isolated from sediment cultured in situ.</title>
        <authorList>
            <person name="Zhao Z."/>
        </authorList>
    </citation>
    <scope>NUCLEOTIDE SEQUENCE [LARGE SCALE GENOMIC DNA]</scope>
    <source>
        <strain evidence="3 4">ZYL</strain>
    </source>
</reference>
<accession>A0A2G4YTS0</accession>